<keyword evidence="2" id="KW-1185">Reference proteome</keyword>
<evidence type="ECO:0000313" key="2">
    <source>
        <dbReference type="Proteomes" id="UP000293547"/>
    </source>
</evidence>
<comment type="caution">
    <text evidence="1">The sequence shown here is derived from an EMBL/GenBank/DDBJ whole genome shotgun (WGS) entry which is preliminary data.</text>
</comment>
<dbReference type="Proteomes" id="UP000293547">
    <property type="component" value="Unassembled WGS sequence"/>
</dbReference>
<gene>
    <name evidence="1" type="ORF">AG0111_0g4149</name>
</gene>
<accession>A0ACB6FT60</accession>
<organism evidence="1 2">
    <name type="scientific">Alternaria gaisen</name>
    <dbReference type="NCBI Taxonomy" id="167740"/>
    <lineage>
        <taxon>Eukaryota</taxon>
        <taxon>Fungi</taxon>
        <taxon>Dikarya</taxon>
        <taxon>Ascomycota</taxon>
        <taxon>Pezizomycotina</taxon>
        <taxon>Dothideomycetes</taxon>
        <taxon>Pleosporomycetidae</taxon>
        <taxon>Pleosporales</taxon>
        <taxon>Pleosporineae</taxon>
        <taxon>Pleosporaceae</taxon>
        <taxon>Alternaria</taxon>
        <taxon>Alternaria sect. Alternaria</taxon>
    </lineage>
</organism>
<dbReference type="EMBL" id="PDWZ02000003">
    <property type="protein sequence ID" value="KAB2107528.1"/>
    <property type="molecule type" value="Genomic_DNA"/>
</dbReference>
<proteinExistence type="predicted"/>
<sequence>MSVPVSLMVQLIKATVEPFARNAHVEFRLKLELSVGIASCFTPVICVKHPLKRSNHELKRAVSYGL</sequence>
<name>A0ACB6FT60_9PLEO</name>
<evidence type="ECO:0000313" key="1">
    <source>
        <dbReference type="EMBL" id="KAB2107528.1"/>
    </source>
</evidence>
<protein>
    <submittedName>
        <fullName evidence="1">Uncharacterized protein</fullName>
    </submittedName>
</protein>
<reference evidence="1 2" key="1">
    <citation type="journal article" date="2019" name="bioRxiv">
        <title>Genomics, evolutionary history and diagnostics of the Alternaria alternata species group including apple and Asian pear pathotypes.</title>
        <authorList>
            <person name="Armitage A.D."/>
            <person name="Cockerton H.M."/>
            <person name="Sreenivasaprasad S."/>
            <person name="Woodhall J.W."/>
            <person name="Lane C.R."/>
            <person name="Harrison R.J."/>
            <person name="Clarkson J.P."/>
        </authorList>
    </citation>
    <scope>NUCLEOTIDE SEQUENCE [LARGE SCALE GENOMIC DNA]</scope>
    <source>
        <strain evidence="1 2">FERA 650</strain>
    </source>
</reference>